<proteinExistence type="inferred from homology"/>
<comment type="subunit">
    <text evidence="9">Component of the Sec protein translocase complex. Heterotrimer consisting of SecY, SecE and SecG subunits. The heterotrimers can form oligomers, although 1 heterotrimer is thought to be able to translocate proteins. Interacts with the ribosome. Interacts with SecDF, and other proteins may be involved. Interacts with SecA.</text>
</comment>
<comment type="subcellular location">
    <subcellularLocation>
        <location evidence="9">Cell membrane</location>
        <topology evidence="9">Single-pass membrane protein</topology>
    </subcellularLocation>
    <subcellularLocation>
        <location evidence="1">Membrane</location>
    </subcellularLocation>
</comment>
<evidence type="ECO:0000256" key="3">
    <source>
        <dbReference type="ARBA" id="ARBA00022475"/>
    </source>
</evidence>
<dbReference type="GO" id="GO:0008320">
    <property type="term" value="F:protein transmembrane transporter activity"/>
    <property type="evidence" value="ECO:0007669"/>
    <property type="project" value="UniProtKB-UniRule"/>
</dbReference>
<feature type="region of interest" description="Disordered" evidence="10">
    <location>
        <begin position="1"/>
        <end position="36"/>
    </location>
</feature>
<dbReference type="InterPro" id="IPR005807">
    <property type="entry name" value="SecE_bac"/>
</dbReference>
<dbReference type="GO" id="GO:0043952">
    <property type="term" value="P:protein transport by the Sec complex"/>
    <property type="evidence" value="ECO:0007669"/>
    <property type="project" value="UniProtKB-UniRule"/>
</dbReference>
<evidence type="ECO:0000256" key="2">
    <source>
        <dbReference type="ARBA" id="ARBA00022448"/>
    </source>
</evidence>
<keyword evidence="3 9" id="KW-1003">Cell membrane</keyword>
<evidence type="ECO:0000256" key="5">
    <source>
        <dbReference type="ARBA" id="ARBA00022927"/>
    </source>
</evidence>
<dbReference type="Proteomes" id="UP000484858">
    <property type="component" value="Unassembled WGS sequence"/>
</dbReference>
<comment type="similarity">
    <text evidence="9">Belongs to the SecE/SEC61-gamma family.</text>
</comment>
<evidence type="ECO:0000256" key="4">
    <source>
        <dbReference type="ARBA" id="ARBA00022692"/>
    </source>
</evidence>
<dbReference type="GO" id="GO:0009306">
    <property type="term" value="P:protein secretion"/>
    <property type="evidence" value="ECO:0007669"/>
    <property type="project" value="UniProtKB-UniRule"/>
</dbReference>
<evidence type="ECO:0000256" key="1">
    <source>
        <dbReference type="ARBA" id="ARBA00004370"/>
    </source>
</evidence>
<protein>
    <recommendedName>
        <fullName evidence="9">Protein translocase subunit SecE</fullName>
    </recommendedName>
</protein>
<keyword evidence="2 9" id="KW-0813">Transport</keyword>
<feature type="transmembrane region" description="Helical" evidence="9">
    <location>
        <begin position="63"/>
        <end position="84"/>
    </location>
</feature>
<accession>A0A829WNL3</accession>
<sequence>MSFPTPGAGFSLDSRTMVSVSTPKDESRKTAPQKSGSGFNLVAYVRDVRAEAKRVTWPTRRNTLITSGAVLVMVTVTCIFFFIVDQVIGLGVRELFGVGG</sequence>
<dbReference type="InterPro" id="IPR001901">
    <property type="entry name" value="Translocase_SecE/Sec61-g"/>
</dbReference>
<organism evidence="11 12">
    <name type="scientific">Gluconobacter oxydans NBRC 3293</name>
    <dbReference type="NCBI Taxonomy" id="1315969"/>
    <lineage>
        <taxon>Bacteria</taxon>
        <taxon>Pseudomonadati</taxon>
        <taxon>Pseudomonadota</taxon>
        <taxon>Alphaproteobacteria</taxon>
        <taxon>Acetobacterales</taxon>
        <taxon>Acetobacteraceae</taxon>
        <taxon>Gluconobacter</taxon>
    </lineage>
</organism>
<evidence type="ECO:0000256" key="8">
    <source>
        <dbReference type="ARBA" id="ARBA00023136"/>
    </source>
</evidence>
<dbReference type="AlphaFoldDB" id="A0A829WNL3"/>
<keyword evidence="5 9" id="KW-0653">Protein transport</keyword>
<evidence type="ECO:0000256" key="7">
    <source>
        <dbReference type="ARBA" id="ARBA00023010"/>
    </source>
</evidence>
<comment type="caution">
    <text evidence="11">The sequence shown here is derived from an EMBL/GenBank/DDBJ whole genome shotgun (WGS) entry which is preliminary data.</text>
</comment>
<dbReference type="HAMAP" id="MF_00422">
    <property type="entry name" value="SecE"/>
    <property type="match status" value="1"/>
</dbReference>
<gene>
    <name evidence="9" type="primary">secE</name>
    <name evidence="11" type="ORF">NBRC3293_1272</name>
</gene>
<keyword evidence="4 9" id="KW-0812">Transmembrane</keyword>
<evidence type="ECO:0000256" key="6">
    <source>
        <dbReference type="ARBA" id="ARBA00022989"/>
    </source>
</evidence>
<dbReference type="Gene3D" id="1.20.5.1030">
    <property type="entry name" value="Preprotein translocase secy subunit"/>
    <property type="match status" value="1"/>
</dbReference>
<reference evidence="11 12" key="1">
    <citation type="submission" date="2013-04" db="EMBL/GenBank/DDBJ databases">
        <title>Gluconobacter oxydans NBRC 3293 whole genome sequence.</title>
        <authorList>
            <person name="Matsutani M."/>
            <person name="Yakushi T."/>
            <person name="Matsushita K."/>
        </authorList>
    </citation>
    <scope>NUCLEOTIDE SEQUENCE [LARGE SCALE GENOMIC DNA]</scope>
    <source>
        <strain evidence="11 12">NBRC 3293</strain>
    </source>
</reference>
<keyword evidence="6 9" id="KW-1133">Transmembrane helix</keyword>
<comment type="function">
    <text evidence="9">Essential subunit of the Sec protein translocation channel SecYEG. Clamps together the 2 halves of SecY. May contact the channel plug during translocation.</text>
</comment>
<keyword evidence="7 9" id="KW-0811">Translocation</keyword>
<name>A0A829WNL3_GLUOY</name>
<dbReference type="NCBIfam" id="TIGR00964">
    <property type="entry name" value="secE_bact"/>
    <property type="match status" value="1"/>
</dbReference>
<dbReference type="EMBL" id="BARJ01000006">
    <property type="protein sequence ID" value="GEM16775.1"/>
    <property type="molecule type" value="Genomic_DNA"/>
</dbReference>
<dbReference type="GO" id="GO:0065002">
    <property type="term" value="P:intracellular protein transmembrane transport"/>
    <property type="evidence" value="ECO:0007669"/>
    <property type="project" value="UniProtKB-UniRule"/>
</dbReference>
<feature type="compositionally biased region" description="Polar residues" evidence="10">
    <location>
        <begin position="13"/>
        <end position="22"/>
    </location>
</feature>
<evidence type="ECO:0000313" key="12">
    <source>
        <dbReference type="Proteomes" id="UP000484858"/>
    </source>
</evidence>
<evidence type="ECO:0000256" key="10">
    <source>
        <dbReference type="SAM" id="MobiDB-lite"/>
    </source>
</evidence>
<evidence type="ECO:0000256" key="9">
    <source>
        <dbReference type="HAMAP-Rule" id="MF_00422"/>
    </source>
</evidence>
<keyword evidence="8 9" id="KW-0472">Membrane</keyword>
<dbReference type="PANTHER" id="PTHR33910">
    <property type="entry name" value="PROTEIN TRANSLOCASE SUBUNIT SECE"/>
    <property type="match status" value="1"/>
</dbReference>
<dbReference type="InterPro" id="IPR038379">
    <property type="entry name" value="SecE_sf"/>
</dbReference>
<dbReference type="PANTHER" id="PTHR33910:SF1">
    <property type="entry name" value="PROTEIN TRANSLOCASE SUBUNIT SECE"/>
    <property type="match status" value="1"/>
</dbReference>
<dbReference type="Pfam" id="PF00584">
    <property type="entry name" value="SecE"/>
    <property type="match status" value="1"/>
</dbReference>
<dbReference type="GO" id="GO:0005886">
    <property type="term" value="C:plasma membrane"/>
    <property type="evidence" value="ECO:0007669"/>
    <property type="project" value="UniProtKB-SubCell"/>
</dbReference>
<dbReference type="GO" id="GO:0006605">
    <property type="term" value="P:protein targeting"/>
    <property type="evidence" value="ECO:0007669"/>
    <property type="project" value="UniProtKB-UniRule"/>
</dbReference>
<evidence type="ECO:0000313" key="11">
    <source>
        <dbReference type="EMBL" id="GEM16775.1"/>
    </source>
</evidence>